<proteinExistence type="predicted"/>
<accession>A0AAV6MTC6</accession>
<name>A0AAV6MTC6_9ROSI</name>
<gene>
    <name evidence="1" type="ORF">SDJN03_18638</name>
</gene>
<dbReference type="AlphaFoldDB" id="A0AAV6MTC6"/>
<keyword evidence="2" id="KW-1185">Reference proteome</keyword>
<feature type="non-terminal residue" evidence="1">
    <location>
        <position position="1"/>
    </location>
</feature>
<dbReference type="EMBL" id="JAGKQH010000012">
    <property type="protein sequence ID" value="KAG6585905.1"/>
    <property type="molecule type" value="Genomic_DNA"/>
</dbReference>
<evidence type="ECO:0000313" key="1">
    <source>
        <dbReference type="EMBL" id="KAG6585905.1"/>
    </source>
</evidence>
<sequence>MLECLRKQLRVGLQLSEFGRHLRDRSIDVKFHKAWSSVVSYVLKEDCSSYVWGKWVESLPGRMLGRLREMLHVLEVYEDPLFTGKLFSLHPHYPESKKLMRTYIQVLRMMQTPFKERKDLKVPKGGRFPVGILHSGN</sequence>
<comment type="caution">
    <text evidence="1">The sequence shown here is derived from an EMBL/GenBank/DDBJ whole genome shotgun (WGS) entry which is preliminary data.</text>
</comment>
<reference evidence="1 2" key="1">
    <citation type="journal article" date="2021" name="Hortic Res">
        <title>The domestication of Cucurbita argyrosperma as revealed by the genome of its wild relative.</title>
        <authorList>
            <person name="Barrera-Redondo J."/>
            <person name="Sanchez-de la Vega G."/>
            <person name="Aguirre-Liguori J.A."/>
            <person name="Castellanos-Morales G."/>
            <person name="Gutierrez-Guerrero Y.T."/>
            <person name="Aguirre-Dugua X."/>
            <person name="Aguirre-Planter E."/>
            <person name="Tenaillon M.I."/>
            <person name="Lira-Saade R."/>
            <person name="Eguiarte L.E."/>
        </authorList>
    </citation>
    <scope>NUCLEOTIDE SEQUENCE [LARGE SCALE GENOMIC DNA]</scope>
    <source>
        <strain evidence="1">JBR-2021</strain>
    </source>
</reference>
<protein>
    <submittedName>
        <fullName evidence="1">Uncharacterized protein</fullName>
    </submittedName>
</protein>
<dbReference type="Proteomes" id="UP000685013">
    <property type="component" value="Chromosome 12"/>
</dbReference>
<evidence type="ECO:0000313" key="2">
    <source>
        <dbReference type="Proteomes" id="UP000685013"/>
    </source>
</evidence>
<organism evidence="1 2">
    <name type="scientific">Cucurbita argyrosperma subsp. sororia</name>
    <dbReference type="NCBI Taxonomy" id="37648"/>
    <lineage>
        <taxon>Eukaryota</taxon>
        <taxon>Viridiplantae</taxon>
        <taxon>Streptophyta</taxon>
        <taxon>Embryophyta</taxon>
        <taxon>Tracheophyta</taxon>
        <taxon>Spermatophyta</taxon>
        <taxon>Magnoliopsida</taxon>
        <taxon>eudicotyledons</taxon>
        <taxon>Gunneridae</taxon>
        <taxon>Pentapetalae</taxon>
        <taxon>rosids</taxon>
        <taxon>fabids</taxon>
        <taxon>Cucurbitales</taxon>
        <taxon>Cucurbitaceae</taxon>
        <taxon>Cucurbiteae</taxon>
        <taxon>Cucurbita</taxon>
    </lineage>
</organism>